<evidence type="ECO:0000256" key="9">
    <source>
        <dbReference type="ARBA" id="ARBA00031694"/>
    </source>
</evidence>
<feature type="compositionally biased region" description="Polar residues" evidence="11">
    <location>
        <begin position="263"/>
        <end position="278"/>
    </location>
</feature>
<evidence type="ECO:0000256" key="2">
    <source>
        <dbReference type="ARBA" id="ARBA00010411"/>
    </source>
</evidence>
<dbReference type="AlphaFoldDB" id="A0A7K4VTL6"/>
<feature type="non-terminal residue" evidence="12">
    <location>
        <position position="278"/>
    </location>
</feature>
<evidence type="ECO:0000256" key="8">
    <source>
        <dbReference type="ARBA" id="ARBA00023306"/>
    </source>
</evidence>
<comment type="similarity">
    <text evidence="2">Belongs to the POC5 family.</text>
</comment>
<dbReference type="PANTHER" id="PTHR28618:SF1">
    <property type="entry name" value="CENTROSOMAL PROTEIN POC5"/>
    <property type="match status" value="1"/>
</dbReference>
<feature type="region of interest" description="Disordered" evidence="11">
    <location>
        <begin position="91"/>
        <end position="124"/>
    </location>
</feature>
<evidence type="ECO:0000313" key="13">
    <source>
        <dbReference type="Proteomes" id="UP000580681"/>
    </source>
</evidence>
<dbReference type="EMBL" id="VYZJ01002386">
    <property type="protein sequence ID" value="NWR24918.1"/>
    <property type="molecule type" value="Genomic_DNA"/>
</dbReference>
<dbReference type="GO" id="GO:0042462">
    <property type="term" value="P:eye photoreceptor cell development"/>
    <property type="evidence" value="ECO:0007669"/>
    <property type="project" value="TreeGrafter"/>
</dbReference>
<evidence type="ECO:0000256" key="1">
    <source>
        <dbReference type="ARBA" id="ARBA00004114"/>
    </source>
</evidence>
<feature type="non-terminal residue" evidence="12">
    <location>
        <position position="1"/>
    </location>
</feature>
<feature type="region of interest" description="Disordered" evidence="11">
    <location>
        <begin position="243"/>
        <end position="278"/>
    </location>
</feature>
<name>A0A7K4VTL6_9EMBE</name>
<evidence type="ECO:0000313" key="12">
    <source>
        <dbReference type="EMBL" id="NWR24918.1"/>
    </source>
</evidence>
<comment type="caution">
    <text evidence="12">The sequence shown here is derived from an EMBL/GenBank/DDBJ whole genome shotgun (WGS) entry which is preliminary data.</text>
</comment>
<dbReference type="GO" id="GO:0005814">
    <property type="term" value="C:centriole"/>
    <property type="evidence" value="ECO:0007669"/>
    <property type="project" value="UniProtKB-SubCell"/>
</dbReference>
<sequence>KEYAIRMADKHFQTALMKKVWAAWRSVSEEKWKDKVARACQLKAEDVCVQLTNDFEAKIAEVKSMVFFLLLPLDSHPLFLQNMSFSANLTNTNIGSRRNDHATTGAGRPPPSQYNQPSPPPPPAAAVQVENMFCCHLAHASTPETRLDSDSPVIITSTTSGSGVTSTQKLSMPKVITSAQQKAGRTITARITGRADMGQKSRASGSLAVMGVAPPMSSVIVEKHHPVTQQTISQATAAKYPRTVLHSSGSTSARPAGQAGRVLQSQTHTSVQSIKVVD</sequence>
<keyword evidence="4" id="KW-0963">Cytoplasm</keyword>
<feature type="compositionally biased region" description="Pro residues" evidence="11">
    <location>
        <begin position="108"/>
        <end position="124"/>
    </location>
</feature>
<keyword evidence="8" id="KW-0131">Cell cycle</keyword>
<accession>A0A7K4VTL6</accession>
<keyword evidence="7" id="KW-0206">Cytoskeleton</keyword>
<comment type="subcellular location">
    <subcellularLocation>
        <location evidence="1">Cytoplasm</location>
        <location evidence="1">Cytoskeleton</location>
        <location evidence="1">Microtubule organizing center</location>
        <location evidence="1">Centrosome</location>
        <location evidence="1">Centriole</location>
    </subcellularLocation>
</comment>
<dbReference type="GO" id="GO:0032391">
    <property type="term" value="C:photoreceptor connecting cilium"/>
    <property type="evidence" value="ECO:0007669"/>
    <property type="project" value="TreeGrafter"/>
</dbReference>
<keyword evidence="5" id="KW-0677">Repeat</keyword>
<proteinExistence type="inferred from homology"/>
<dbReference type="PANTHER" id="PTHR28618">
    <property type="entry name" value="CENTROSOMAL PROTEIN POC5"/>
    <property type="match status" value="1"/>
</dbReference>
<dbReference type="InterPro" id="IPR033351">
    <property type="entry name" value="POC5"/>
</dbReference>
<evidence type="ECO:0000256" key="6">
    <source>
        <dbReference type="ARBA" id="ARBA00023054"/>
    </source>
</evidence>
<evidence type="ECO:0000256" key="5">
    <source>
        <dbReference type="ARBA" id="ARBA00022737"/>
    </source>
</evidence>
<evidence type="ECO:0000256" key="10">
    <source>
        <dbReference type="ARBA" id="ARBA00049959"/>
    </source>
</evidence>
<keyword evidence="13" id="KW-1185">Reference proteome</keyword>
<evidence type="ECO:0000256" key="3">
    <source>
        <dbReference type="ARBA" id="ARBA00014910"/>
    </source>
</evidence>
<gene>
    <name evidence="12" type="primary">Poc5</name>
    <name evidence="12" type="ORF">EMBFUC_R15471</name>
</gene>
<dbReference type="Proteomes" id="UP000580681">
    <property type="component" value="Unassembled WGS sequence"/>
</dbReference>
<comment type="function">
    <text evidence="10">Essential for the assembly of the distal half of centrioles, required for centriole elongation. Acts as a negative regulator of centriole elongation.</text>
</comment>
<organism evidence="12 13">
    <name type="scientific">Emberiza fucata</name>
    <dbReference type="NCBI Taxonomy" id="337179"/>
    <lineage>
        <taxon>Eukaryota</taxon>
        <taxon>Metazoa</taxon>
        <taxon>Chordata</taxon>
        <taxon>Craniata</taxon>
        <taxon>Vertebrata</taxon>
        <taxon>Euteleostomi</taxon>
        <taxon>Archelosauria</taxon>
        <taxon>Archosauria</taxon>
        <taxon>Dinosauria</taxon>
        <taxon>Saurischia</taxon>
        <taxon>Theropoda</taxon>
        <taxon>Coelurosauria</taxon>
        <taxon>Aves</taxon>
        <taxon>Neognathae</taxon>
        <taxon>Neoaves</taxon>
        <taxon>Telluraves</taxon>
        <taxon>Australaves</taxon>
        <taxon>Passeriformes</taxon>
        <taxon>Passeroidea</taxon>
        <taxon>Fringillidae</taxon>
        <taxon>Emberizinae</taxon>
        <taxon>Emberizini</taxon>
        <taxon>Emberiza</taxon>
    </lineage>
</organism>
<protein>
    <recommendedName>
        <fullName evidence="3">Centrosomal protein POC5</fullName>
    </recommendedName>
    <alternativeName>
        <fullName evidence="9">Protein of centriole 5</fullName>
    </alternativeName>
</protein>
<keyword evidence="6" id="KW-0175">Coiled coil</keyword>
<evidence type="ECO:0000256" key="7">
    <source>
        <dbReference type="ARBA" id="ARBA00023212"/>
    </source>
</evidence>
<evidence type="ECO:0000256" key="4">
    <source>
        <dbReference type="ARBA" id="ARBA00022490"/>
    </source>
</evidence>
<reference evidence="12 13" key="1">
    <citation type="submission" date="2019-09" db="EMBL/GenBank/DDBJ databases">
        <title>Bird 10,000 Genomes (B10K) Project - Family phase.</title>
        <authorList>
            <person name="Zhang G."/>
        </authorList>
    </citation>
    <scope>NUCLEOTIDE SEQUENCE [LARGE SCALE GENOMIC DNA]</scope>
    <source>
        <strain evidence="12">B10K-DU-015-11</strain>
        <tissue evidence="12">Mixed tissue sample</tissue>
    </source>
</reference>
<evidence type="ECO:0000256" key="11">
    <source>
        <dbReference type="SAM" id="MobiDB-lite"/>
    </source>
</evidence>